<evidence type="ECO:0000259" key="2">
    <source>
        <dbReference type="PROSITE" id="PS50011"/>
    </source>
</evidence>
<feature type="compositionally biased region" description="Low complexity" evidence="1">
    <location>
        <begin position="133"/>
        <end position="142"/>
    </location>
</feature>
<evidence type="ECO:0000313" key="4">
    <source>
        <dbReference type="Proteomes" id="UP000612055"/>
    </source>
</evidence>
<keyword evidence="4" id="KW-1185">Reference proteome</keyword>
<dbReference type="PROSITE" id="PS50011">
    <property type="entry name" value="PROTEIN_KINASE_DOM"/>
    <property type="match status" value="1"/>
</dbReference>
<reference evidence="3" key="1">
    <citation type="journal article" date="2020" name="bioRxiv">
        <title>Comparative genomics of Chlamydomonas.</title>
        <authorList>
            <person name="Craig R.J."/>
            <person name="Hasan A.R."/>
            <person name="Ness R.W."/>
            <person name="Keightley P.D."/>
        </authorList>
    </citation>
    <scope>NUCLEOTIDE SEQUENCE</scope>
    <source>
        <strain evidence="3">CCAP 11/70</strain>
    </source>
</reference>
<dbReference type="EMBL" id="JAEHOE010000023">
    <property type="protein sequence ID" value="KAG2495686.1"/>
    <property type="molecule type" value="Genomic_DNA"/>
</dbReference>
<sequence>MSASITPGWADLATATANPKALYSRLLTASTDYHEDNGMIAYESYDMEMDHEYNDMLQRVVDSVLDDDLEACPAKASTPPPSPLRADLLACRHDGSANDQSKGFKRDPTVPWPQPWARMGLTTTYTGAGGAGSTTRSSQSGSDVGSAPSLELNGNRAMLAASSFTSSTTSSYKGPLESSPDALVDLLFKDPSSGLSDDALLQHAASCLEARCMSAGDALCFVTALRQRICSTVTTSQHIQVEHAKCIHGYDMAIKELQRQQQALVEDLTAQAQLMQDAFLTTNAAYNTVFDKSVCLRQELSRLQADADALAPVAELGRVFLAGQAKVQAVAGCSSPEALVALPVLEIFTRAPSYSDGTACVYVVEDPVLAQTLVQRAQLIDECAKEESGMVLSPSVVPTPGRRADVLDAGAKIAAMQPGSAALNRPTCPRLIIKAFPYATKPYADRIAAASAADPSHPLHRRSVPRLEHVQHEAANAHMAHTLATGAYVPPLMCATTELRGPCKATAFADRQLVLVYPFEDKGDLNKCLRSTATAACQDVVEALRCSNAAAAKAWAVEAEHSAAWREAQLAWAAAQGCSEGDQQGHDPSWAFALAQCREAERLAADLELAVAAAVAAAEALAQAVPAAAERVVAEVQDSATGVCRVMAQTHDLGIVLNDAKPGNFIKNASGRVKGIDVAGLRATEEGQGCNAICEGGGIGTAGFLAPEREKCAGFASDVYAAGAVVTHLLHYAISIFEGQGPDLAGPLSSALETAYQGSRLKAVAQACLRQDPFARPTAGEALFMLL</sequence>
<name>A0A836C0C6_9CHLO</name>
<feature type="region of interest" description="Disordered" evidence="1">
    <location>
        <begin position="127"/>
        <end position="150"/>
    </location>
</feature>
<feature type="compositionally biased region" description="Basic and acidic residues" evidence="1">
    <location>
        <begin position="96"/>
        <end position="108"/>
    </location>
</feature>
<gene>
    <name evidence="3" type="ORF">HYH03_006286</name>
</gene>
<dbReference type="Proteomes" id="UP000612055">
    <property type="component" value="Unassembled WGS sequence"/>
</dbReference>
<accession>A0A836C0C6</accession>
<protein>
    <recommendedName>
        <fullName evidence="2">Protein kinase domain-containing protein</fullName>
    </recommendedName>
</protein>
<feature type="region of interest" description="Disordered" evidence="1">
    <location>
        <begin position="96"/>
        <end position="115"/>
    </location>
</feature>
<comment type="caution">
    <text evidence="3">The sequence shown here is derived from an EMBL/GenBank/DDBJ whole genome shotgun (WGS) entry which is preliminary data.</text>
</comment>
<organism evidence="3 4">
    <name type="scientific">Edaphochlamys debaryana</name>
    <dbReference type="NCBI Taxonomy" id="47281"/>
    <lineage>
        <taxon>Eukaryota</taxon>
        <taxon>Viridiplantae</taxon>
        <taxon>Chlorophyta</taxon>
        <taxon>core chlorophytes</taxon>
        <taxon>Chlorophyceae</taxon>
        <taxon>CS clade</taxon>
        <taxon>Chlamydomonadales</taxon>
        <taxon>Chlamydomonadales incertae sedis</taxon>
        <taxon>Edaphochlamys</taxon>
    </lineage>
</organism>
<dbReference type="Gene3D" id="1.10.510.10">
    <property type="entry name" value="Transferase(Phosphotransferase) domain 1"/>
    <property type="match status" value="1"/>
</dbReference>
<dbReference type="GO" id="GO:0005524">
    <property type="term" value="F:ATP binding"/>
    <property type="evidence" value="ECO:0007669"/>
    <property type="project" value="InterPro"/>
</dbReference>
<evidence type="ECO:0000313" key="3">
    <source>
        <dbReference type="EMBL" id="KAG2495686.1"/>
    </source>
</evidence>
<dbReference type="InterPro" id="IPR011009">
    <property type="entry name" value="Kinase-like_dom_sf"/>
</dbReference>
<dbReference type="GO" id="GO:0004672">
    <property type="term" value="F:protein kinase activity"/>
    <property type="evidence" value="ECO:0007669"/>
    <property type="project" value="InterPro"/>
</dbReference>
<proteinExistence type="predicted"/>
<feature type="domain" description="Protein kinase" evidence="2">
    <location>
        <begin position="526"/>
        <end position="787"/>
    </location>
</feature>
<dbReference type="AlphaFoldDB" id="A0A836C0C6"/>
<dbReference type="SUPFAM" id="SSF56112">
    <property type="entry name" value="Protein kinase-like (PK-like)"/>
    <property type="match status" value="1"/>
</dbReference>
<dbReference type="InterPro" id="IPR000719">
    <property type="entry name" value="Prot_kinase_dom"/>
</dbReference>
<evidence type="ECO:0000256" key="1">
    <source>
        <dbReference type="SAM" id="MobiDB-lite"/>
    </source>
</evidence>